<protein>
    <recommendedName>
        <fullName evidence="5">Apple domain-containing protein</fullName>
    </recommendedName>
</protein>
<accession>A0A365MKJ5</accession>
<feature type="signal peptide" evidence="2">
    <location>
        <begin position="1"/>
        <end position="21"/>
    </location>
</feature>
<evidence type="ECO:0000313" key="4">
    <source>
        <dbReference type="Proteomes" id="UP000251714"/>
    </source>
</evidence>
<feature type="compositionally biased region" description="Gly residues" evidence="1">
    <location>
        <begin position="176"/>
        <end position="192"/>
    </location>
</feature>
<feature type="compositionally biased region" description="Polar residues" evidence="1">
    <location>
        <begin position="197"/>
        <end position="206"/>
    </location>
</feature>
<reference evidence="3 4" key="1">
    <citation type="submission" date="2017-12" db="EMBL/GenBank/DDBJ databases">
        <title>Genome sequence of the mycotoxigenic crop pathogen Fusarium proliferatum, strain ITEM 2341 from Date Palm.</title>
        <authorList>
            <person name="Almiman B.F."/>
            <person name="Shittu T.A."/>
            <person name="Muthumeenakshi S."/>
            <person name="Baroncelli R."/>
            <person name="Sreenivasaprasada S."/>
        </authorList>
    </citation>
    <scope>NUCLEOTIDE SEQUENCE [LARGE SCALE GENOMIC DNA]</scope>
    <source>
        <strain evidence="3 4">ITEM 2341</strain>
    </source>
</reference>
<feature type="region of interest" description="Disordered" evidence="1">
    <location>
        <begin position="134"/>
        <end position="211"/>
    </location>
</feature>
<evidence type="ECO:0000313" key="3">
    <source>
        <dbReference type="EMBL" id="RBA09046.1"/>
    </source>
</evidence>
<comment type="caution">
    <text evidence="3">The sequence shown here is derived from an EMBL/GenBank/DDBJ whole genome shotgun (WGS) entry which is preliminary data.</text>
</comment>
<keyword evidence="2" id="KW-0732">Signal</keyword>
<dbReference type="Proteomes" id="UP000251714">
    <property type="component" value="Unassembled WGS sequence"/>
</dbReference>
<organism evidence="3 4">
    <name type="scientific">Gibberella intermedia</name>
    <name type="common">Bulb rot disease fungus</name>
    <name type="synonym">Fusarium proliferatum</name>
    <dbReference type="NCBI Taxonomy" id="948311"/>
    <lineage>
        <taxon>Eukaryota</taxon>
        <taxon>Fungi</taxon>
        <taxon>Dikarya</taxon>
        <taxon>Ascomycota</taxon>
        <taxon>Pezizomycotina</taxon>
        <taxon>Sordariomycetes</taxon>
        <taxon>Hypocreomycetidae</taxon>
        <taxon>Hypocreales</taxon>
        <taxon>Nectriaceae</taxon>
        <taxon>Fusarium</taxon>
        <taxon>Fusarium fujikuroi species complex</taxon>
    </lineage>
</organism>
<dbReference type="EMBL" id="PKMI01000094">
    <property type="protein sequence ID" value="RBA09046.1"/>
    <property type="molecule type" value="Genomic_DNA"/>
</dbReference>
<evidence type="ECO:0000256" key="2">
    <source>
        <dbReference type="SAM" id="SignalP"/>
    </source>
</evidence>
<evidence type="ECO:0000256" key="1">
    <source>
        <dbReference type="SAM" id="MobiDB-lite"/>
    </source>
</evidence>
<name>A0A365MKJ5_GIBIN</name>
<gene>
    <name evidence="3" type="ORF">FPRO05_07326</name>
</gene>
<proteinExistence type="predicted"/>
<feature type="compositionally biased region" description="Basic and acidic residues" evidence="1">
    <location>
        <begin position="151"/>
        <end position="171"/>
    </location>
</feature>
<sequence>MRVSTALVSLSVVLGASPAYANCVPGEKVISPGYKVMVKCNDYPKGTMSPAPSTEDCALRCEGTVNVCSFEPKNKQCIVASANGTPAKYAGVISMTPIKNDCCPDLEKCREENTKCAGDLADALRQLGEKDKELSKAKHDLGDASQQLQQKQKDIDKANDRARQSQKDLDSCKNPGGSGTPGTGTPGTGTPGTGTPHNQKPLNPSTCGELKTVNPRVPLIRQIQGKHAKCKTACMAERKCEAYNIAHFTGAQNNGLCFLDAKPVEELTTVANKHFRLYNRGC</sequence>
<dbReference type="AlphaFoldDB" id="A0A365MKJ5"/>
<evidence type="ECO:0008006" key="5">
    <source>
        <dbReference type="Google" id="ProtNLM"/>
    </source>
</evidence>
<feature type="chain" id="PRO_5016966288" description="Apple domain-containing protein" evidence="2">
    <location>
        <begin position="22"/>
        <end position="282"/>
    </location>
</feature>